<dbReference type="PANTHER" id="PTHR48079:SF9">
    <property type="entry name" value="PUTATIVE-RELATED"/>
    <property type="match status" value="1"/>
</dbReference>
<keyword evidence="3" id="KW-1185">Reference proteome</keyword>
<accession>A0AAD9YYJ7</accession>
<dbReference type="AlphaFoldDB" id="A0AAD9YYJ7"/>
<dbReference type="SUPFAM" id="SSF51735">
    <property type="entry name" value="NAD(P)-binding Rossmann-fold domains"/>
    <property type="match status" value="1"/>
</dbReference>
<dbReference type="InterPro" id="IPR051783">
    <property type="entry name" value="NAD(P)-dependent_oxidoreduct"/>
</dbReference>
<dbReference type="Gene3D" id="3.40.50.720">
    <property type="entry name" value="NAD(P)-binding Rossmann-like Domain"/>
    <property type="match status" value="2"/>
</dbReference>
<dbReference type="Pfam" id="PF05368">
    <property type="entry name" value="NmrA"/>
    <property type="match status" value="1"/>
</dbReference>
<dbReference type="EMBL" id="JASNWA010000010">
    <property type="protein sequence ID" value="KAK3168509.1"/>
    <property type="molecule type" value="Genomic_DNA"/>
</dbReference>
<feature type="domain" description="NmrA-like" evidence="1">
    <location>
        <begin position="2"/>
        <end position="61"/>
    </location>
</feature>
<sequence length="188" mass="19928">MRVFVTCATGFIGQAVVQELLSAGHRVLGLARSDKGAESLAALGVEAHRGSLGDLDSLKRGASASDAREKGVSAYIGDGLNRWPATHRLDAARVFQLALDKASAGSTFHAVAEEGVSIKDIAEIIGKQLNVPVVSKAKEEAQQHFGWLAFALMGDNPTSSAKTREQLGWSPVHASLISDLKEGTYFKN</sequence>
<name>A0AAD9YYJ7_9LECA</name>
<dbReference type="InterPro" id="IPR036291">
    <property type="entry name" value="NAD(P)-bd_dom_sf"/>
</dbReference>
<proteinExistence type="predicted"/>
<dbReference type="GO" id="GO:0004029">
    <property type="term" value="F:aldehyde dehydrogenase (NAD+) activity"/>
    <property type="evidence" value="ECO:0007669"/>
    <property type="project" value="TreeGrafter"/>
</dbReference>
<evidence type="ECO:0000313" key="2">
    <source>
        <dbReference type="EMBL" id="KAK3168509.1"/>
    </source>
</evidence>
<reference evidence="2" key="1">
    <citation type="submission" date="2022-11" db="EMBL/GenBank/DDBJ databases">
        <title>Chromosomal genome sequence assembly and mating type (MAT) locus characterization of the leprose asexual lichenized fungus Lepraria neglecta (Nyl.) Erichsen.</title>
        <authorList>
            <person name="Allen J.L."/>
            <person name="Pfeffer B."/>
        </authorList>
    </citation>
    <scope>NUCLEOTIDE SEQUENCE</scope>
    <source>
        <strain evidence="2">Allen 5258</strain>
    </source>
</reference>
<organism evidence="2 3">
    <name type="scientific">Lepraria neglecta</name>
    <dbReference type="NCBI Taxonomy" id="209136"/>
    <lineage>
        <taxon>Eukaryota</taxon>
        <taxon>Fungi</taxon>
        <taxon>Dikarya</taxon>
        <taxon>Ascomycota</taxon>
        <taxon>Pezizomycotina</taxon>
        <taxon>Lecanoromycetes</taxon>
        <taxon>OSLEUM clade</taxon>
        <taxon>Lecanoromycetidae</taxon>
        <taxon>Lecanorales</taxon>
        <taxon>Lecanorineae</taxon>
        <taxon>Stereocaulaceae</taxon>
        <taxon>Lepraria</taxon>
    </lineage>
</organism>
<dbReference type="PANTHER" id="PTHR48079">
    <property type="entry name" value="PROTEIN YEEZ"/>
    <property type="match status" value="1"/>
</dbReference>
<gene>
    <name evidence="2" type="ORF">OEA41_004957</name>
</gene>
<dbReference type="GO" id="GO:0005737">
    <property type="term" value="C:cytoplasm"/>
    <property type="evidence" value="ECO:0007669"/>
    <property type="project" value="TreeGrafter"/>
</dbReference>
<dbReference type="Proteomes" id="UP001276659">
    <property type="component" value="Unassembled WGS sequence"/>
</dbReference>
<protein>
    <recommendedName>
        <fullName evidence="1">NmrA-like domain-containing protein</fullName>
    </recommendedName>
</protein>
<dbReference type="InterPro" id="IPR008030">
    <property type="entry name" value="NmrA-like"/>
</dbReference>
<evidence type="ECO:0000313" key="3">
    <source>
        <dbReference type="Proteomes" id="UP001276659"/>
    </source>
</evidence>
<evidence type="ECO:0000259" key="1">
    <source>
        <dbReference type="Pfam" id="PF05368"/>
    </source>
</evidence>
<comment type="caution">
    <text evidence="2">The sequence shown here is derived from an EMBL/GenBank/DDBJ whole genome shotgun (WGS) entry which is preliminary data.</text>
</comment>